<keyword evidence="3" id="KW-1185">Reference proteome</keyword>
<proteinExistence type="predicted"/>
<dbReference type="STRING" id="263852.SAMN02745116_01911"/>
<dbReference type="RefSeq" id="WP_159443281.1">
    <property type="nucleotide sequence ID" value="NZ_FUXI01000022.1"/>
</dbReference>
<evidence type="ECO:0000313" key="3">
    <source>
        <dbReference type="Proteomes" id="UP000190328"/>
    </source>
</evidence>
<dbReference type="Pfam" id="PF13166">
    <property type="entry name" value="AAA_13"/>
    <property type="match status" value="1"/>
</dbReference>
<organism evidence="2 3">
    <name type="scientific">Pilibacter termitis</name>
    <dbReference type="NCBI Taxonomy" id="263852"/>
    <lineage>
        <taxon>Bacteria</taxon>
        <taxon>Bacillati</taxon>
        <taxon>Bacillota</taxon>
        <taxon>Bacilli</taxon>
        <taxon>Lactobacillales</taxon>
        <taxon>Enterococcaceae</taxon>
        <taxon>Pilibacter</taxon>
    </lineage>
</organism>
<dbReference type="Proteomes" id="UP000190328">
    <property type="component" value="Unassembled WGS sequence"/>
</dbReference>
<reference evidence="2 3" key="1">
    <citation type="submission" date="2017-02" db="EMBL/GenBank/DDBJ databases">
        <authorList>
            <person name="Peterson S.W."/>
        </authorList>
    </citation>
    <scope>NUCLEOTIDE SEQUENCE [LARGE SCALE GENOMIC DNA]</scope>
    <source>
        <strain evidence="2 3">ATCC BAA-1030</strain>
    </source>
</reference>
<feature type="domain" description="Protein CR006 P-loop" evidence="1">
    <location>
        <begin position="20"/>
        <end position="693"/>
    </location>
</feature>
<name>A0A1T4PRZ5_9ENTE</name>
<dbReference type="OrthoDB" id="9795565at2"/>
<evidence type="ECO:0000259" key="1">
    <source>
        <dbReference type="Pfam" id="PF13166"/>
    </source>
</evidence>
<evidence type="ECO:0000313" key="2">
    <source>
        <dbReference type="EMBL" id="SJZ94332.1"/>
    </source>
</evidence>
<dbReference type="AlphaFoldDB" id="A0A1T4PRZ5"/>
<dbReference type="SUPFAM" id="SSF52540">
    <property type="entry name" value="P-loop containing nucleoside triphosphate hydrolases"/>
    <property type="match status" value="1"/>
</dbReference>
<sequence>MQKIPAPIAEITLNEATFHNEFFQPTLINYLYGKNGVGKSTIGRVIKSDSGLIWNSNHTMTDFSILVYNEDFIKRNFSSYDNLAGVFTIGEDDISVREEIEAKSAERQLLLNQHKSIKESIQKKTDERNSIEQAFKRAVFESSADFRNYFIDAMQGKRGKPDVFVPELLKQTNAVKHDLNELKMLYDTAFDKSSVAYPELRKVDKSLLSTSPLLEKSIVSSSNSTFAEFVKRYQTSDWVRHGHDHFKNTDGHCPYCQQVLPNNFEEQISSIFDDQYQSDLNAVKSFKQSYKHNLSSLIDTLNTNTSTMYSKLNLTEYLDKLELLKSVANENLKTIEDKLNEPSSIVKLRDTDSIIDEINGLIADFNQQIKTNNDIVAGKNDKKKECIKQLWELIYDTLKPQVDAYHTNVATFDDEIATLNQQLSDIVTQGKDVSAKLAELNKQSINTTDAIDSMNILLSDSGFQGFSIRSKDGENNVYEVIRQDGRVAENLSEGERNFIAFLYFYHLVHGSPTDDGTNRDKIVVIDDPVSSMDSGALFIVSALVRGMVGICRNNASLNKQNNISQENYIKQIFVLTHNTYFHNEVTSNMDRYWDSVSFFLISKLDNHSHVKLCYREENDLQGNPKHYNVDPVQNGYHALWTELKDLSRLQNVSPVSVTHVIHQILDHYFIQMCCYDGNSIRDRILVDNKQKFQKLDDEGNEIIDERYYLIQSMLSYLATTKNTISDAHFIDEAMDPQTCLRVFKEIFEIMEQNQHYTMMMGGTL</sequence>
<accession>A0A1T4PRZ5</accession>
<dbReference type="InterPro" id="IPR027417">
    <property type="entry name" value="P-loop_NTPase"/>
</dbReference>
<dbReference type="InterPro" id="IPR026866">
    <property type="entry name" value="CR006_AAA"/>
</dbReference>
<protein>
    <submittedName>
        <fullName evidence="2">Wobble nucleotide-excising tRNase</fullName>
    </submittedName>
</protein>
<gene>
    <name evidence="2" type="ORF">SAMN02745116_01911</name>
</gene>
<dbReference type="EMBL" id="FUXI01000022">
    <property type="protein sequence ID" value="SJZ94332.1"/>
    <property type="molecule type" value="Genomic_DNA"/>
</dbReference>